<reference evidence="1 2" key="1">
    <citation type="submission" date="2016-07" db="EMBL/GenBank/DDBJ databases">
        <title>Genome analysis of Sphingobacterium siyangense T12B17.</title>
        <authorList>
            <person name="Xu D."/>
            <person name="Su Y."/>
            <person name="Zheng S."/>
        </authorList>
    </citation>
    <scope>NUCLEOTIDE SEQUENCE [LARGE SCALE GENOMIC DNA]</scope>
    <source>
        <strain evidence="1 2">T12B17</strain>
    </source>
</reference>
<dbReference type="EMBL" id="MCAQ01000020">
    <property type="protein sequence ID" value="RKF35956.1"/>
    <property type="molecule type" value="Genomic_DNA"/>
</dbReference>
<evidence type="ECO:0000313" key="2">
    <source>
        <dbReference type="Proteomes" id="UP000286402"/>
    </source>
</evidence>
<gene>
    <name evidence="1" type="ORF">BCY89_28060</name>
</gene>
<name>A0A420FSK4_9SPHI</name>
<sequence>MKILTYLFLIMAILCRSSAYSQVYHRYIVKAFSKACSILDGVPIEGHKLCLIPKNKNGLPVVMCEYSNGIWFNEYNNDEKLAILEELLSFDGDTSICSKKVCNYGSKKFKKPKTILYTTQIDALYLFTNLVVSYYAPNYCPFPVLFDRKEKKEINDCQEKISQIFKIYRECLIGLRINGVKKFKVPLNDEKYEWFSTQAVVFGYYKPNFWINGIYPSGRTTGVCVE</sequence>
<evidence type="ECO:0000313" key="1">
    <source>
        <dbReference type="EMBL" id="RKF35956.1"/>
    </source>
</evidence>
<comment type="caution">
    <text evidence="1">The sequence shown here is derived from an EMBL/GenBank/DDBJ whole genome shotgun (WGS) entry which is preliminary data.</text>
</comment>
<organism evidence="1 2">
    <name type="scientific">Sphingobacterium siyangense</name>
    <dbReference type="NCBI Taxonomy" id="459529"/>
    <lineage>
        <taxon>Bacteria</taxon>
        <taxon>Pseudomonadati</taxon>
        <taxon>Bacteroidota</taxon>
        <taxon>Sphingobacteriia</taxon>
        <taxon>Sphingobacteriales</taxon>
        <taxon>Sphingobacteriaceae</taxon>
        <taxon>Sphingobacterium</taxon>
    </lineage>
</organism>
<proteinExistence type="predicted"/>
<dbReference type="AlphaFoldDB" id="A0A420FSK4"/>
<protein>
    <submittedName>
        <fullName evidence="1">Uncharacterized protein</fullName>
    </submittedName>
</protein>
<dbReference type="Proteomes" id="UP000286402">
    <property type="component" value="Unassembled WGS sequence"/>
</dbReference>
<accession>A0A420FSK4</accession>
<dbReference type="RefSeq" id="WP_120334501.1">
    <property type="nucleotide sequence ID" value="NZ_MCAQ01000020.1"/>
</dbReference>
<keyword evidence="2" id="KW-1185">Reference proteome</keyword>